<dbReference type="Proteomes" id="UP001359559">
    <property type="component" value="Unassembled WGS sequence"/>
</dbReference>
<protein>
    <submittedName>
        <fullName evidence="1">Uncharacterized protein</fullName>
    </submittedName>
</protein>
<organism evidence="1 2">
    <name type="scientific">Clitoria ternatea</name>
    <name type="common">Butterfly pea</name>
    <dbReference type="NCBI Taxonomy" id="43366"/>
    <lineage>
        <taxon>Eukaryota</taxon>
        <taxon>Viridiplantae</taxon>
        <taxon>Streptophyta</taxon>
        <taxon>Embryophyta</taxon>
        <taxon>Tracheophyta</taxon>
        <taxon>Spermatophyta</taxon>
        <taxon>Magnoliopsida</taxon>
        <taxon>eudicotyledons</taxon>
        <taxon>Gunneridae</taxon>
        <taxon>Pentapetalae</taxon>
        <taxon>rosids</taxon>
        <taxon>fabids</taxon>
        <taxon>Fabales</taxon>
        <taxon>Fabaceae</taxon>
        <taxon>Papilionoideae</taxon>
        <taxon>50 kb inversion clade</taxon>
        <taxon>NPAAA clade</taxon>
        <taxon>indigoferoid/millettioid clade</taxon>
        <taxon>Phaseoleae</taxon>
        <taxon>Clitoria</taxon>
    </lineage>
</organism>
<gene>
    <name evidence="1" type="ORF">RJT34_20041</name>
</gene>
<evidence type="ECO:0000313" key="2">
    <source>
        <dbReference type="Proteomes" id="UP001359559"/>
    </source>
</evidence>
<accession>A0AAN9P5B5</accession>
<dbReference type="AlphaFoldDB" id="A0AAN9P5B5"/>
<keyword evidence="2" id="KW-1185">Reference proteome</keyword>
<proteinExistence type="predicted"/>
<reference evidence="1 2" key="1">
    <citation type="submission" date="2024-01" db="EMBL/GenBank/DDBJ databases">
        <title>The genomes of 5 underutilized Papilionoideae crops provide insights into root nodulation and disease resistance.</title>
        <authorList>
            <person name="Yuan L."/>
        </authorList>
    </citation>
    <scope>NUCLEOTIDE SEQUENCE [LARGE SCALE GENOMIC DNA]</scope>
    <source>
        <strain evidence="1">LY-2023</strain>
        <tissue evidence="1">Leaf</tissue>
    </source>
</reference>
<name>A0AAN9P5B5_CLITE</name>
<dbReference type="EMBL" id="JAYKXN010000005">
    <property type="protein sequence ID" value="KAK7285276.1"/>
    <property type="molecule type" value="Genomic_DNA"/>
</dbReference>
<comment type="caution">
    <text evidence="1">The sequence shown here is derived from an EMBL/GenBank/DDBJ whole genome shotgun (WGS) entry which is preliminary data.</text>
</comment>
<evidence type="ECO:0000313" key="1">
    <source>
        <dbReference type="EMBL" id="KAK7285276.1"/>
    </source>
</evidence>
<sequence length="105" mass="12246">MSMQPLPVNPSNPAIPPVTLQQFFPSQPSTPDVPQGLLEVRPEVFTMSLMEHYLARRRWDHSRGFLRHISKSFNYGEMEVYEHMSAEAQSLLLEAYEVYTSRQYE</sequence>